<dbReference type="AlphaFoldDB" id="A0A2T4PYT2"/>
<dbReference type="PANTHER" id="PTHR11361:SF152">
    <property type="entry name" value="DNA MISMATCH REPAIR PROTEIN"/>
    <property type="match status" value="1"/>
</dbReference>
<name>A0A2T4PYT2_STAWA</name>
<keyword evidence="4" id="KW-1133">Transmembrane helix</keyword>
<dbReference type="InterPro" id="IPR045076">
    <property type="entry name" value="MutS"/>
</dbReference>
<evidence type="ECO:0000256" key="1">
    <source>
        <dbReference type="ARBA" id="ARBA00022741"/>
    </source>
</evidence>
<evidence type="ECO:0000256" key="4">
    <source>
        <dbReference type="SAM" id="Phobius"/>
    </source>
</evidence>
<keyword evidence="1" id="KW-0547">Nucleotide-binding</keyword>
<evidence type="ECO:0000313" key="7">
    <source>
        <dbReference type="Proteomes" id="UP000240717"/>
    </source>
</evidence>
<dbReference type="GO" id="GO:0030983">
    <property type="term" value="F:mismatched DNA binding"/>
    <property type="evidence" value="ECO:0007669"/>
    <property type="project" value="InterPro"/>
</dbReference>
<feature type="transmembrane region" description="Helical" evidence="4">
    <location>
        <begin position="182"/>
        <end position="199"/>
    </location>
</feature>
<feature type="transmembrane region" description="Helical" evidence="4">
    <location>
        <begin position="6"/>
        <end position="28"/>
    </location>
</feature>
<organism evidence="6 7">
    <name type="scientific">Staphylococcus warneri</name>
    <dbReference type="NCBI Taxonomy" id="1292"/>
    <lineage>
        <taxon>Bacteria</taxon>
        <taxon>Bacillati</taxon>
        <taxon>Bacillota</taxon>
        <taxon>Bacilli</taxon>
        <taxon>Bacillales</taxon>
        <taxon>Staphylococcaceae</taxon>
        <taxon>Staphylococcus</taxon>
    </lineage>
</organism>
<dbReference type="GO" id="GO:0140664">
    <property type="term" value="F:ATP-dependent DNA damage sensor activity"/>
    <property type="evidence" value="ECO:0007669"/>
    <property type="project" value="InterPro"/>
</dbReference>
<keyword evidence="2" id="KW-0067">ATP-binding</keyword>
<proteinExistence type="predicted"/>
<evidence type="ECO:0000256" key="2">
    <source>
        <dbReference type="ARBA" id="ARBA00022840"/>
    </source>
</evidence>
<dbReference type="GO" id="GO:0005524">
    <property type="term" value="F:ATP binding"/>
    <property type="evidence" value="ECO:0007669"/>
    <property type="project" value="UniProtKB-KW"/>
</dbReference>
<feature type="transmembrane region" description="Helical" evidence="4">
    <location>
        <begin position="257"/>
        <end position="276"/>
    </location>
</feature>
<evidence type="ECO:0000256" key="3">
    <source>
        <dbReference type="ARBA" id="ARBA00023125"/>
    </source>
</evidence>
<keyword evidence="4" id="KW-0472">Membrane</keyword>
<dbReference type="GO" id="GO:0005829">
    <property type="term" value="C:cytosol"/>
    <property type="evidence" value="ECO:0007669"/>
    <property type="project" value="TreeGrafter"/>
</dbReference>
<dbReference type="Pfam" id="PF00488">
    <property type="entry name" value="MutS_V"/>
    <property type="match status" value="1"/>
</dbReference>
<evidence type="ECO:0000313" key="6">
    <source>
        <dbReference type="EMBL" id="PTI50208.1"/>
    </source>
</evidence>
<dbReference type="InterPro" id="IPR027417">
    <property type="entry name" value="P-loop_NTPase"/>
</dbReference>
<dbReference type="GO" id="GO:0006298">
    <property type="term" value="P:mismatch repair"/>
    <property type="evidence" value="ECO:0007669"/>
    <property type="project" value="InterPro"/>
</dbReference>
<protein>
    <submittedName>
        <fullName evidence="6">DNA mismatch repair protein MutS</fullName>
    </submittedName>
</protein>
<accession>A0A2T4PYT2</accession>
<feature type="transmembrane region" description="Helical" evidence="4">
    <location>
        <begin position="159"/>
        <end position="176"/>
    </location>
</feature>
<feature type="domain" description="DNA mismatch repair proteins mutS family" evidence="5">
    <location>
        <begin position="353"/>
        <end position="538"/>
    </location>
</feature>
<dbReference type="SMART" id="SM00534">
    <property type="entry name" value="MUTSac"/>
    <property type="match status" value="1"/>
</dbReference>
<keyword evidence="4" id="KW-0812">Transmembrane</keyword>
<keyword evidence="3" id="KW-0238">DNA-binding</keyword>
<dbReference type="SUPFAM" id="SSF52540">
    <property type="entry name" value="P-loop containing nucleoside triphosphate hydrolases"/>
    <property type="match status" value="1"/>
</dbReference>
<comment type="caution">
    <text evidence="6">The sequence shown here is derived from an EMBL/GenBank/DDBJ whole genome shotgun (WGS) entry which is preliminary data.</text>
</comment>
<dbReference type="InterPro" id="IPR000432">
    <property type="entry name" value="DNA_mismatch_repair_MutS_C"/>
</dbReference>
<dbReference type="PANTHER" id="PTHR11361">
    <property type="entry name" value="DNA MISMATCH REPAIR PROTEIN MUTS FAMILY MEMBER"/>
    <property type="match status" value="1"/>
</dbReference>
<sequence>MNDPQLFLLFVLGVIILTTVVSIITSIINRRQFINKINGLWSNQEKLEKFIRPNAKYDYQFQTYFDNYDDRQLIDNKTWSDLNMDALFQSMNFNFTALGEMRLYATLRRMFKVNNKILLNRFKEDTSFRNQVSLRLGLVGKSVYPHFPDQLTPIKCQKIFMLAPLLPIIALIYTCFDASNGILLFIMACVINIILSVSLKRTYEQDLKTIFYTANILKQCKNLTDIEGTPQIDVNFNHFKTARYLSGILAKVESVDFASAFVLLIKTIFMLDYLIFHTIQHSYYKYLDEVLKCYDYIGQLDNHYAIALYQETLEAYCEPEIIQNSNTLQQLCEFNQLVHPLINHAVPNDLNLNRNILLTGSNASGKSTFMKTVALNLILAQTINTATATQFKYVPGLVYTSMANADDVLSGDSYFMAELKSIRRLFNISTDNQVYCFIDEIFKGTNTTERIAASESVLTYLSHLPNYYVLAATHDIELSNLLNISYTNYHFNESIKDDSIAFDFKIKPGKANTRNAIELLRLTQFPTDIYERAKQQVKDI</sequence>
<dbReference type="EMBL" id="PZEV01000035">
    <property type="protein sequence ID" value="PTI50208.1"/>
    <property type="molecule type" value="Genomic_DNA"/>
</dbReference>
<dbReference type="Proteomes" id="UP000240717">
    <property type="component" value="Unassembled WGS sequence"/>
</dbReference>
<evidence type="ECO:0000259" key="5">
    <source>
        <dbReference type="SMART" id="SM00534"/>
    </source>
</evidence>
<dbReference type="RefSeq" id="WP_107532918.1">
    <property type="nucleotide sequence ID" value="NZ_PZEV01000035.1"/>
</dbReference>
<dbReference type="Gene3D" id="3.40.50.300">
    <property type="entry name" value="P-loop containing nucleotide triphosphate hydrolases"/>
    <property type="match status" value="1"/>
</dbReference>
<gene>
    <name evidence="6" type="ORF">BU085_09775</name>
</gene>
<reference evidence="6 7" key="1">
    <citation type="journal article" date="2016" name="Front. Microbiol.">
        <title>Comprehensive Phylogenetic Analysis of Bovine Non-aureus Staphylococci Species Based on Whole-Genome Sequencing.</title>
        <authorList>
            <person name="Naushad S."/>
            <person name="Barkema H.W."/>
            <person name="Luby C."/>
            <person name="Condas L.A."/>
            <person name="Nobrega D.B."/>
            <person name="Carson D.A."/>
            <person name="De Buck J."/>
        </authorList>
    </citation>
    <scope>NUCLEOTIDE SEQUENCE [LARGE SCALE GENOMIC DNA]</scope>
    <source>
        <strain evidence="6 7">SNUC 2993</strain>
    </source>
</reference>